<dbReference type="CDD" id="cd01401">
    <property type="entry name" value="PncB_like"/>
    <property type="match status" value="1"/>
</dbReference>
<dbReference type="Proteomes" id="UP001501176">
    <property type="component" value="Unassembled WGS sequence"/>
</dbReference>
<dbReference type="Gene3D" id="3.20.140.10">
    <property type="entry name" value="nicotinate phosphoribosyltransferase"/>
    <property type="match status" value="1"/>
</dbReference>
<dbReference type="Pfam" id="PF04095">
    <property type="entry name" value="NAPRTase"/>
    <property type="match status" value="1"/>
</dbReference>
<gene>
    <name evidence="7 11" type="primary">pncB</name>
    <name evidence="11" type="ORF">GCM10009125_09270</name>
</gene>
<evidence type="ECO:0000256" key="7">
    <source>
        <dbReference type="HAMAP-Rule" id="MF_00570"/>
    </source>
</evidence>
<evidence type="ECO:0000259" key="10">
    <source>
        <dbReference type="Pfam" id="PF17767"/>
    </source>
</evidence>
<keyword evidence="5 7" id="KW-0436">Ligase</keyword>
<reference evidence="11 12" key="1">
    <citation type="journal article" date="2019" name="Int. J. Syst. Evol. Microbiol.">
        <title>The Global Catalogue of Microorganisms (GCM) 10K type strain sequencing project: providing services to taxonomists for standard genome sequencing and annotation.</title>
        <authorList>
            <consortium name="The Broad Institute Genomics Platform"/>
            <consortium name="The Broad Institute Genome Sequencing Center for Infectious Disease"/>
            <person name="Wu L."/>
            <person name="Ma J."/>
        </authorList>
    </citation>
    <scope>NUCLEOTIDE SEQUENCE [LARGE SCALE GENOMIC DNA]</scope>
    <source>
        <strain evidence="11 12">JCM 16240</strain>
    </source>
</reference>
<dbReference type="PIRSF" id="PIRSF000484">
    <property type="entry name" value="NAPRT"/>
    <property type="match status" value="1"/>
</dbReference>
<sequence length="409" mass="46948">MPTEPFVPVIESLLDTDLYKFTMWQAMLHRHPAAQAEYRFICRDRPERPLAALAPEIERQLDHLCALRFQPGELDYLRGLRYIKSDFVDFLSLFHFQRHFIRVSTRGDELEIVAQGPQVHVMAFEVFVLAIVNELYFRPDQTPGVLAEGRRRLTDKIALLRDFGREPARRFPLLISDFGLRRRFSRTWQEEVLQTLRREAPQYITGTSNVCLARKYDLTPVGTMAHEYLQSYQAFGKVRLRDFQRAALEDWVQEYRGDLGIALTDVVGMDAFLADFDLYFAKLFDGLRHDSGDPFAWGEQAIAHYRSLRVDPASKRFVFSDGLDIPRALALYRHFADRVQPAFGIGTNLTNDLGPRPLNIVMKLFQCNGMPTAKLPDSPGKVHCTDETFLAYLRQVFGRDAPRAGVAGA</sequence>
<dbReference type="PANTHER" id="PTHR11098:SF1">
    <property type="entry name" value="NICOTINATE PHOSPHORIBOSYLTRANSFERASE"/>
    <property type="match status" value="1"/>
</dbReference>
<comment type="similarity">
    <text evidence="2 7 8">Belongs to the NAPRTase family.</text>
</comment>
<keyword evidence="12" id="KW-1185">Reference proteome</keyword>
<feature type="domain" description="Nicotinate phosphoribosyltransferase N-terminal" evidence="10">
    <location>
        <begin position="14"/>
        <end position="133"/>
    </location>
</feature>
<organism evidence="11 12">
    <name type="scientific">Castellaniella daejeonensis</name>
    <dbReference type="NCBI Taxonomy" id="659013"/>
    <lineage>
        <taxon>Bacteria</taxon>
        <taxon>Pseudomonadati</taxon>
        <taxon>Pseudomonadota</taxon>
        <taxon>Betaproteobacteria</taxon>
        <taxon>Burkholderiales</taxon>
        <taxon>Alcaligenaceae</taxon>
        <taxon>Castellaniella</taxon>
    </lineage>
</organism>
<evidence type="ECO:0000256" key="6">
    <source>
        <dbReference type="ARBA" id="ARBA00022642"/>
    </source>
</evidence>
<evidence type="ECO:0000256" key="3">
    <source>
        <dbReference type="ARBA" id="ARBA00013236"/>
    </source>
</evidence>
<name>A0ABN0TI54_9BURK</name>
<protein>
    <recommendedName>
        <fullName evidence="3 7">Nicotinate phosphoribosyltransferase</fullName>
        <shortName evidence="7">NAPRTase</shortName>
        <ecNumber evidence="3 7">6.3.4.21</ecNumber>
    </recommendedName>
</protein>
<dbReference type="InterPro" id="IPR007229">
    <property type="entry name" value="Nic_PRibTrfase-Fam"/>
</dbReference>
<dbReference type="InterPro" id="IPR036068">
    <property type="entry name" value="Nicotinate_pribotase-like_C"/>
</dbReference>
<feature type="modified residue" description="Phosphohistidine; by autocatalysis" evidence="7">
    <location>
        <position position="226"/>
    </location>
</feature>
<evidence type="ECO:0000313" key="11">
    <source>
        <dbReference type="EMBL" id="GAA0222305.1"/>
    </source>
</evidence>
<keyword evidence="6 7" id="KW-0662">Pyridine nucleotide biosynthesis</keyword>
<dbReference type="PANTHER" id="PTHR11098">
    <property type="entry name" value="NICOTINATE PHOSPHORIBOSYLTRANSFERASE"/>
    <property type="match status" value="1"/>
</dbReference>
<comment type="PTM">
    <text evidence="7 8">Transiently phosphorylated on a His residue during the reaction cycle. Phosphorylation strongly increases the affinity for substrates and increases the rate of nicotinate D-ribonucleotide production. Dephosphorylation regenerates the low-affinity form of the enzyme, leading to product release.</text>
</comment>
<dbReference type="SUPFAM" id="SSF54675">
    <property type="entry name" value="Nicotinate/Quinolinate PRTase N-terminal domain-like"/>
    <property type="match status" value="1"/>
</dbReference>
<comment type="catalytic activity">
    <reaction evidence="7 8">
        <text>5-phospho-alpha-D-ribose 1-diphosphate + nicotinate + ATP + H2O = nicotinate beta-D-ribonucleotide + ADP + phosphate + diphosphate</text>
        <dbReference type="Rhea" id="RHEA:36163"/>
        <dbReference type="ChEBI" id="CHEBI:15377"/>
        <dbReference type="ChEBI" id="CHEBI:30616"/>
        <dbReference type="ChEBI" id="CHEBI:32544"/>
        <dbReference type="ChEBI" id="CHEBI:33019"/>
        <dbReference type="ChEBI" id="CHEBI:43474"/>
        <dbReference type="ChEBI" id="CHEBI:57502"/>
        <dbReference type="ChEBI" id="CHEBI:58017"/>
        <dbReference type="ChEBI" id="CHEBI:456216"/>
        <dbReference type="EC" id="6.3.4.21"/>
    </reaction>
</comment>
<comment type="function">
    <text evidence="7 8">Catalyzes the synthesis of beta-nicotinate D-ribonucleotide from nicotinate and 5-phospho-D-ribose 1-phosphate at the expense of ATP.</text>
</comment>
<dbReference type="InterPro" id="IPR041525">
    <property type="entry name" value="N/Namide_PRibTrfase"/>
</dbReference>
<dbReference type="SUPFAM" id="SSF51690">
    <property type="entry name" value="Nicotinate/Quinolinate PRTase C-terminal domain-like"/>
    <property type="match status" value="1"/>
</dbReference>
<evidence type="ECO:0000313" key="12">
    <source>
        <dbReference type="Proteomes" id="UP001501176"/>
    </source>
</evidence>
<comment type="caution">
    <text evidence="11">The sequence shown here is derived from an EMBL/GenBank/DDBJ whole genome shotgun (WGS) entry which is preliminary data.</text>
</comment>
<dbReference type="EMBL" id="BAAAFN010000007">
    <property type="protein sequence ID" value="GAA0222305.1"/>
    <property type="molecule type" value="Genomic_DNA"/>
</dbReference>
<dbReference type="EC" id="6.3.4.21" evidence="3 7"/>
<evidence type="ECO:0000256" key="1">
    <source>
        <dbReference type="ARBA" id="ARBA00004952"/>
    </source>
</evidence>
<dbReference type="GO" id="GO:0016757">
    <property type="term" value="F:glycosyltransferase activity"/>
    <property type="evidence" value="ECO:0007669"/>
    <property type="project" value="UniProtKB-KW"/>
</dbReference>
<dbReference type="InterPro" id="IPR040727">
    <property type="entry name" value="NAPRTase_N"/>
</dbReference>
<dbReference type="NCBIfam" id="NF003704">
    <property type="entry name" value="PRK05321.1"/>
    <property type="match status" value="1"/>
</dbReference>
<evidence type="ECO:0000259" key="9">
    <source>
        <dbReference type="Pfam" id="PF04095"/>
    </source>
</evidence>
<evidence type="ECO:0000256" key="8">
    <source>
        <dbReference type="RuleBase" id="RU003838"/>
    </source>
</evidence>
<evidence type="ECO:0000256" key="2">
    <source>
        <dbReference type="ARBA" id="ARBA00010897"/>
    </source>
</evidence>
<dbReference type="Pfam" id="PF17767">
    <property type="entry name" value="NAPRTase_N"/>
    <property type="match status" value="1"/>
</dbReference>
<dbReference type="RefSeq" id="WP_325123664.1">
    <property type="nucleotide sequence ID" value="NZ_BAAAFN010000007.1"/>
</dbReference>
<accession>A0ABN0TI54</accession>
<dbReference type="HAMAP" id="MF_00570">
    <property type="entry name" value="NAPRTase"/>
    <property type="match status" value="1"/>
</dbReference>
<keyword evidence="4 7" id="KW-0597">Phosphoprotein</keyword>
<dbReference type="InterPro" id="IPR006406">
    <property type="entry name" value="Nic_PRibTrfase"/>
</dbReference>
<keyword evidence="11" id="KW-0808">Transferase</keyword>
<keyword evidence="11" id="KW-0328">Glycosyltransferase</keyword>
<evidence type="ECO:0000256" key="4">
    <source>
        <dbReference type="ARBA" id="ARBA00022553"/>
    </source>
</evidence>
<evidence type="ECO:0000256" key="5">
    <source>
        <dbReference type="ARBA" id="ARBA00022598"/>
    </source>
</evidence>
<proteinExistence type="inferred from homology"/>
<comment type="pathway">
    <text evidence="1 7 8">Cofactor biosynthesis; NAD(+) biosynthesis; nicotinate D-ribonucleotide from nicotinate: step 1/1.</text>
</comment>
<feature type="domain" description="Nicotinate/nicotinamide phosphoribosyltransferase" evidence="9">
    <location>
        <begin position="175"/>
        <end position="398"/>
    </location>
</feature>
<dbReference type="NCBIfam" id="TIGR01514">
    <property type="entry name" value="NAPRTase"/>
    <property type="match status" value="1"/>
</dbReference>